<evidence type="ECO:0008006" key="3">
    <source>
        <dbReference type="Google" id="ProtNLM"/>
    </source>
</evidence>
<accession>A0A1F6D2C0</accession>
<dbReference type="AlphaFoldDB" id="A0A1F6D2C0"/>
<reference evidence="1 2" key="1">
    <citation type="journal article" date="2016" name="Nat. Commun.">
        <title>Thousands of microbial genomes shed light on interconnected biogeochemical processes in an aquifer system.</title>
        <authorList>
            <person name="Anantharaman K."/>
            <person name="Brown C.T."/>
            <person name="Hug L.A."/>
            <person name="Sharon I."/>
            <person name="Castelle C.J."/>
            <person name="Probst A.J."/>
            <person name="Thomas B.C."/>
            <person name="Singh A."/>
            <person name="Wilkins M.J."/>
            <person name="Karaoz U."/>
            <person name="Brodie E.L."/>
            <person name="Williams K.H."/>
            <person name="Hubbard S.S."/>
            <person name="Banfield J.F."/>
        </authorList>
    </citation>
    <scope>NUCLEOTIDE SEQUENCE [LARGE SCALE GENOMIC DNA]</scope>
    <source>
        <strain evidence="2">RIFCSPLOWO2_12_FULL_64_10</strain>
    </source>
</reference>
<dbReference type="GO" id="GO:0006310">
    <property type="term" value="P:DNA recombination"/>
    <property type="evidence" value="ECO:0007669"/>
    <property type="project" value="InterPro"/>
</dbReference>
<protein>
    <recommendedName>
        <fullName evidence="3">Tyr recombinase domain-containing protein</fullName>
    </recommendedName>
</protein>
<dbReference type="InterPro" id="IPR013762">
    <property type="entry name" value="Integrase-like_cat_sf"/>
</dbReference>
<dbReference type="GO" id="GO:0003677">
    <property type="term" value="F:DNA binding"/>
    <property type="evidence" value="ECO:0007669"/>
    <property type="project" value="InterPro"/>
</dbReference>
<dbReference type="Proteomes" id="UP000178606">
    <property type="component" value="Unassembled WGS sequence"/>
</dbReference>
<evidence type="ECO:0000313" key="2">
    <source>
        <dbReference type="Proteomes" id="UP000178606"/>
    </source>
</evidence>
<comment type="caution">
    <text evidence="1">The sequence shown here is derived from an EMBL/GenBank/DDBJ whole genome shotgun (WGS) entry which is preliminary data.</text>
</comment>
<evidence type="ECO:0000313" key="1">
    <source>
        <dbReference type="EMBL" id="OGG55578.1"/>
    </source>
</evidence>
<proteinExistence type="predicted"/>
<gene>
    <name evidence="1" type="ORF">A3F84_06460</name>
</gene>
<dbReference type="GO" id="GO:0015074">
    <property type="term" value="P:DNA integration"/>
    <property type="evidence" value="ECO:0007669"/>
    <property type="project" value="InterPro"/>
</dbReference>
<name>A0A1F6D2C0_HANXR</name>
<organism evidence="1 2">
    <name type="scientific">Handelsmanbacteria sp. (strain RIFCSPLOWO2_12_FULL_64_10)</name>
    <dbReference type="NCBI Taxonomy" id="1817868"/>
    <lineage>
        <taxon>Bacteria</taxon>
        <taxon>Candidatus Handelsmaniibacteriota</taxon>
    </lineage>
</organism>
<dbReference type="Gene3D" id="1.10.443.10">
    <property type="entry name" value="Intergrase catalytic core"/>
    <property type="match status" value="1"/>
</dbReference>
<sequence length="325" mass="36369">MFLTNLASRSTTATRVAAQEALPASLRPAAKMIRGLWAESTWSRRAALLLRVNTFAREQQLLHLPLGVQMTAFVSNQRVAASTVASYASALGSTARRLGQQVPMLDLLGAAARGAGSTTPMRQARPATRLQLFFLVNRLLRNSNNRMAVAVWLVWKTASRWDDMRHLTRSSFLNLASMHADNFLVIQWGRTKTNRRQEFRPDGWTAVVEEDPELAWLWALTQRTIARLRSASEPLLPPSATTEALRRLLRAYPETQQLVGHSFKRGAVNALVEAAVERRLDPHLIPLLAKHKDALHGFPTTTLRYVEDKVKLALMLGTQNATRLL</sequence>
<dbReference type="EMBL" id="MFKF01000070">
    <property type="protein sequence ID" value="OGG55578.1"/>
    <property type="molecule type" value="Genomic_DNA"/>
</dbReference>